<sequence>MSQHSDDQELVFLEDEDEIYFADDDVEIEDQTSDKWKILIVMMRKRSMKLQRWY</sequence>
<evidence type="ECO:0000313" key="1">
    <source>
        <dbReference type="EMBL" id="MFE8699838.1"/>
    </source>
</evidence>
<accession>A0ABW6K6N2</accession>
<evidence type="ECO:0000313" key="2">
    <source>
        <dbReference type="Proteomes" id="UP001601059"/>
    </source>
</evidence>
<dbReference type="Proteomes" id="UP001601059">
    <property type="component" value="Unassembled WGS sequence"/>
</dbReference>
<protein>
    <submittedName>
        <fullName evidence="1">Uncharacterized protein</fullName>
    </submittedName>
</protein>
<comment type="caution">
    <text evidence="1">The sequence shown here is derived from an EMBL/GenBank/DDBJ whole genome shotgun (WGS) entry which is preliminary data.</text>
</comment>
<reference evidence="1 2" key="1">
    <citation type="submission" date="2024-08" db="EMBL/GenBank/DDBJ databases">
        <title>Two novel Cytobacillus novel species.</title>
        <authorList>
            <person name="Liu G."/>
        </authorList>
    </citation>
    <scope>NUCLEOTIDE SEQUENCE [LARGE SCALE GENOMIC DNA]</scope>
    <source>
        <strain evidence="1 2">FJAT-54145</strain>
    </source>
</reference>
<gene>
    <name evidence="1" type="ORF">ACFYKX_04295</name>
</gene>
<dbReference type="RefSeq" id="WP_389358372.1">
    <property type="nucleotide sequence ID" value="NZ_JBIACK010000001.1"/>
</dbReference>
<organism evidence="1 2">
    <name type="scientific">Cytobacillus spartinae</name>
    <dbReference type="NCBI Taxonomy" id="3299023"/>
    <lineage>
        <taxon>Bacteria</taxon>
        <taxon>Bacillati</taxon>
        <taxon>Bacillota</taxon>
        <taxon>Bacilli</taxon>
        <taxon>Bacillales</taxon>
        <taxon>Bacillaceae</taxon>
        <taxon>Cytobacillus</taxon>
    </lineage>
</organism>
<name>A0ABW6K6N2_9BACI</name>
<dbReference type="EMBL" id="JBIACK010000001">
    <property type="protein sequence ID" value="MFE8699838.1"/>
    <property type="molecule type" value="Genomic_DNA"/>
</dbReference>
<keyword evidence="2" id="KW-1185">Reference proteome</keyword>
<proteinExistence type="predicted"/>